<dbReference type="InterPro" id="IPR051681">
    <property type="entry name" value="Ser/Thr_Kinases-Pseudokinases"/>
</dbReference>
<dbReference type="InterPro" id="IPR008271">
    <property type="entry name" value="Ser/Thr_kinase_AS"/>
</dbReference>
<evidence type="ECO:0000256" key="1">
    <source>
        <dbReference type="ARBA" id="ARBA00022741"/>
    </source>
</evidence>
<dbReference type="Gene3D" id="3.40.1170.10">
    <property type="entry name" value="DNA repair protein MutS, domain I"/>
    <property type="match status" value="1"/>
</dbReference>
<reference evidence="7" key="1">
    <citation type="submission" date="2020-11" db="EMBL/GenBank/DDBJ databases">
        <authorList>
            <person name="Tran Van P."/>
        </authorList>
    </citation>
    <scope>NUCLEOTIDE SEQUENCE</scope>
</reference>
<dbReference type="EMBL" id="OC856474">
    <property type="protein sequence ID" value="CAD7623809.1"/>
    <property type="molecule type" value="Genomic_DNA"/>
</dbReference>
<dbReference type="PROSITE" id="PS00107">
    <property type="entry name" value="PROTEIN_KINASE_ATP"/>
    <property type="match status" value="1"/>
</dbReference>
<organism evidence="7">
    <name type="scientific">Medioppia subpectinata</name>
    <dbReference type="NCBI Taxonomy" id="1979941"/>
    <lineage>
        <taxon>Eukaryota</taxon>
        <taxon>Metazoa</taxon>
        <taxon>Ecdysozoa</taxon>
        <taxon>Arthropoda</taxon>
        <taxon>Chelicerata</taxon>
        <taxon>Arachnida</taxon>
        <taxon>Acari</taxon>
        <taxon>Acariformes</taxon>
        <taxon>Sarcoptiformes</taxon>
        <taxon>Oribatida</taxon>
        <taxon>Brachypylina</taxon>
        <taxon>Oppioidea</taxon>
        <taxon>Oppiidae</taxon>
        <taxon>Medioppia</taxon>
    </lineage>
</organism>
<dbReference type="SUPFAM" id="SSF56112">
    <property type="entry name" value="Protein kinase-like (PK-like)"/>
    <property type="match status" value="1"/>
</dbReference>
<dbReference type="InterPro" id="IPR036187">
    <property type="entry name" value="DNA_mismatch_repair_MutS_sf"/>
</dbReference>
<dbReference type="Pfam" id="PF05188">
    <property type="entry name" value="MutS_II"/>
    <property type="match status" value="1"/>
</dbReference>
<dbReference type="OrthoDB" id="6499878at2759"/>
<evidence type="ECO:0000256" key="3">
    <source>
        <dbReference type="PROSITE-ProRule" id="PRU10141"/>
    </source>
</evidence>
<protein>
    <recommendedName>
        <fullName evidence="6">Protein kinase domain-containing protein</fullName>
    </recommendedName>
</protein>
<dbReference type="Pfam" id="PF05192">
    <property type="entry name" value="MutS_III"/>
    <property type="match status" value="1"/>
</dbReference>
<dbReference type="GO" id="GO:0030983">
    <property type="term" value="F:mismatched DNA binding"/>
    <property type="evidence" value="ECO:0007669"/>
    <property type="project" value="InterPro"/>
</dbReference>
<accession>A0A7R9KIP7</accession>
<evidence type="ECO:0000256" key="4">
    <source>
        <dbReference type="SAM" id="Coils"/>
    </source>
</evidence>
<dbReference type="InterPro" id="IPR036678">
    <property type="entry name" value="MutS_con_dom_sf"/>
</dbReference>
<dbReference type="Gene3D" id="1.10.510.10">
    <property type="entry name" value="Transferase(Phosphotransferase) domain 1"/>
    <property type="match status" value="1"/>
</dbReference>
<name>A0A7R9KIP7_9ACAR</name>
<evidence type="ECO:0000256" key="2">
    <source>
        <dbReference type="ARBA" id="ARBA00022840"/>
    </source>
</evidence>
<keyword evidence="8" id="KW-1185">Reference proteome</keyword>
<dbReference type="Proteomes" id="UP000759131">
    <property type="component" value="Unassembled WGS sequence"/>
</dbReference>
<feature type="domain" description="Protein kinase" evidence="6">
    <location>
        <begin position="639"/>
        <end position="888"/>
    </location>
</feature>
<sequence length="888" mass="98990">MDEENQLDIPQEPTFLAFYRSLGSCPPKTYRLFDRGDYYTLHGLNAESIAKCFLCTTSAIRYIGTDGHKIASIAISQARYESLLRYILIESKERIEIYKKSIKKKASNDWQLDLKASPGCLGPLEDIIYSTNTSIDSRGVCGIQWSNDFKIGIAFIDAIVNEISFCEFEDNEYLSHLESLLVQISPKECLICVHDKQESTAKKLTTILDNNRILVTEVKKSSLSASNLESDLDKLLNKSDNKEITINAMLEQKWLSKEAIAGVLDYLNLLGDDSNYESFQFNEINLRQFVKLDATAVHSLDLFPNAVNDSMTNKTNRTLFQVLNNCRTLSGQRLLAQLIRQPLTDINKIVRGRAQDRDPNATNGSTHDTDVLDNTGTTAPAITSAVERRGSVATRVGQHFNTAFKAIKRIPKRIRTKRDNRALGKRLKSLGFGPNDSIPEISFGSVITIRTKALYDLSAEEEDNESEWTPIEESITTDTTDESTDDLVTNQVIQCLEQNISTLKSTLRDNSSVLSHGLCQQSVQTYVSTEVDGNEQTIQLSRKRSTLGLSDDSNGNRLEPILQNQTYSPLVNNCLAVASFAGQLTPEVAKDLTTLAANWLSIYYNIDHLLDALKTTLHFKSEYNSIIRKSLPLLFANGVQLGSHLGSGGNGLVVSAEHNGRPVAVKFSLNPIPFVNQELNSMMALKHRNVLSAHPIQHFQNGSHPVIVMEAAKCSLQPFAQIPCVRRLTTDSVLTFFRDILRGVQYIHSEGFAHLDLKPGNVLLVRCETSGGIVAKISDFETMTRAVDVRTGRPITMAAVYATLSYRSPEAVKDLIVNDIRCCDVWATGLICKRLFANSDVNAVDVKRVLDQLLKLNHRLRPPLIKILIDPLLTAKYSRPQTLQFVSP</sequence>
<dbReference type="EMBL" id="CAJPIZ010001899">
    <property type="protein sequence ID" value="CAG2104239.1"/>
    <property type="molecule type" value="Genomic_DNA"/>
</dbReference>
<dbReference type="PANTHER" id="PTHR44329">
    <property type="entry name" value="SERINE/THREONINE-PROTEIN KINASE TNNI3K-RELATED"/>
    <property type="match status" value="1"/>
</dbReference>
<dbReference type="Pfam" id="PF00069">
    <property type="entry name" value="Pkinase"/>
    <property type="match status" value="1"/>
</dbReference>
<feature type="binding site" evidence="3">
    <location>
        <position position="666"/>
    </location>
    <ligand>
        <name>ATP</name>
        <dbReference type="ChEBI" id="CHEBI:30616"/>
    </ligand>
</feature>
<dbReference type="Pfam" id="PF01624">
    <property type="entry name" value="MutS_I"/>
    <property type="match status" value="1"/>
</dbReference>
<evidence type="ECO:0000259" key="6">
    <source>
        <dbReference type="PROSITE" id="PS50011"/>
    </source>
</evidence>
<evidence type="ECO:0000313" key="8">
    <source>
        <dbReference type="Proteomes" id="UP000759131"/>
    </source>
</evidence>
<dbReference type="GO" id="GO:0004674">
    <property type="term" value="F:protein serine/threonine kinase activity"/>
    <property type="evidence" value="ECO:0007669"/>
    <property type="project" value="TreeGrafter"/>
</dbReference>
<dbReference type="SMART" id="SM00220">
    <property type="entry name" value="S_TKc"/>
    <property type="match status" value="1"/>
</dbReference>
<dbReference type="Gene3D" id="1.10.1420.10">
    <property type="match status" value="1"/>
</dbReference>
<dbReference type="GO" id="GO:0005524">
    <property type="term" value="F:ATP binding"/>
    <property type="evidence" value="ECO:0007669"/>
    <property type="project" value="UniProtKB-UniRule"/>
</dbReference>
<keyword evidence="2 3" id="KW-0067">ATP-binding</keyword>
<dbReference type="InterPro" id="IPR000719">
    <property type="entry name" value="Prot_kinase_dom"/>
</dbReference>
<proteinExistence type="predicted"/>
<dbReference type="SUPFAM" id="SSF48334">
    <property type="entry name" value="DNA repair protein MutS, domain III"/>
    <property type="match status" value="1"/>
</dbReference>
<dbReference type="InterPro" id="IPR007860">
    <property type="entry name" value="DNA_mmatch_repair_MutS_con_dom"/>
</dbReference>
<dbReference type="Gene3D" id="3.30.420.110">
    <property type="entry name" value="MutS, connector domain"/>
    <property type="match status" value="1"/>
</dbReference>
<dbReference type="InterPro" id="IPR017441">
    <property type="entry name" value="Protein_kinase_ATP_BS"/>
</dbReference>
<dbReference type="InterPro" id="IPR011009">
    <property type="entry name" value="Kinase-like_dom_sf"/>
</dbReference>
<dbReference type="InterPro" id="IPR016151">
    <property type="entry name" value="DNA_mismatch_repair_MutS_N"/>
</dbReference>
<dbReference type="GO" id="GO:0006298">
    <property type="term" value="P:mismatch repair"/>
    <property type="evidence" value="ECO:0007669"/>
    <property type="project" value="InterPro"/>
</dbReference>
<gene>
    <name evidence="7" type="ORF">OSB1V03_LOCUS4259</name>
</gene>
<dbReference type="AlphaFoldDB" id="A0A7R9KIP7"/>
<evidence type="ECO:0000313" key="7">
    <source>
        <dbReference type="EMBL" id="CAD7623809.1"/>
    </source>
</evidence>
<feature type="compositionally biased region" description="Polar residues" evidence="5">
    <location>
        <begin position="360"/>
        <end position="376"/>
    </location>
</feature>
<dbReference type="InterPro" id="IPR007696">
    <property type="entry name" value="DNA_mismatch_repair_MutS_core"/>
</dbReference>
<dbReference type="InterPro" id="IPR007695">
    <property type="entry name" value="DNA_mismatch_repair_MutS-lik_N"/>
</dbReference>
<feature type="region of interest" description="Disordered" evidence="5">
    <location>
        <begin position="351"/>
        <end position="376"/>
    </location>
</feature>
<keyword evidence="1 3" id="KW-0547">Nucleotide-binding</keyword>
<dbReference type="CDD" id="cd00180">
    <property type="entry name" value="PKc"/>
    <property type="match status" value="1"/>
</dbReference>
<feature type="coiled-coil region" evidence="4">
    <location>
        <begin position="225"/>
        <end position="252"/>
    </location>
</feature>
<evidence type="ECO:0000256" key="5">
    <source>
        <dbReference type="SAM" id="MobiDB-lite"/>
    </source>
</evidence>
<dbReference type="PROSITE" id="PS00108">
    <property type="entry name" value="PROTEIN_KINASE_ST"/>
    <property type="match status" value="1"/>
</dbReference>
<keyword evidence="4" id="KW-0175">Coiled coil</keyword>
<dbReference type="PROSITE" id="PS50011">
    <property type="entry name" value="PROTEIN_KINASE_DOM"/>
    <property type="match status" value="1"/>
</dbReference>